<name>R7YY86_CONA1</name>
<sequence length="115" mass="12806">MCRDNKGGNKETWHQQPLRGCVNIDSSTRSVYLAKSPGQRMFAFSSSGCVPGQHKENYMGEIGTEPPCKDIYDTFSQAPIASLLLDVNGWCNFQNFITNEDNLENILEILAEATT</sequence>
<accession>R7YY86</accession>
<dbReference type="GeneID" id="19903143"/>
<dbReference type="OrthoDB" id="3531919at2759"/>
<keyword evidence="2" id="KW-1185">Reference proteome</keyword>
<dbReference type="eggNOG" id="ENOG502SWG3">
    <property type="taxonomic scope" value="Eukaryota"/>
</dbReference>
<reference evidence="2" key="1">
    <citation type="submission" date="2012-06" db="EMBL/GenBank/DDBJ databases">
        <title>The genome sequence of Coniosporium apollinis CBS 100218.</title>
        <authorList>
            <consortium name="The Broad Institute Genome Sequencing Platform"/>
            <person name="Cuomo C."/>
            <person name="Gorbushina A."/>
            <person name="Noack S."/>
            <person name="Walker B."/>
            <person name="Young S.K."/>
            <person name="Zeng Q."/>
            <person name="Gargeya S."/>
            <person name="Fitzgerald M."/>
            <person name="Haas B."/>
            <person name="Abouelleil A."/>
            <person name="Alvarado L."/>
            <person name="Arachchi H.M."/>
            <person name="Berlin A.M."/>
            <person name="Chapman S.B."/>
            <person name="Goldberg J."/>
            <person name="Griggs A."/>
            <person name="Gujja S."/>
            <person name="Hansen M."/>
            <person name="Howarth C."/>
            <person name="Imamovic A."/>
            <person name="Larimer J."/>
            <person name="McCowan C."/>
            <person name="Montmayeur A."/>
            <person name="Murphy C."/>
            <person name="Neiman D."/>
            <person name="Pearson M."/>
            <person name="Priest M."/>
            <person name="Roberts A."/>
            <person name="Saif S."/>
            <person name="Shea T."/>
            <person name="Sisk P."/>
            <person name="Sykes S."/>
            <person name="Wortman J."/>
            <person name="Nusbaum C."/>
            <person name="Birren B."/>
        </authorList>
    </citation>
    <scope>NUCLEOTIDE SEQUENCE [LARGE SCALE GENOMIC DNA]</scope>
    <source>
        <strain evidence="2">CBS 100218</strain>
    </source>
</reference>
<dbReference type="AlphaFoldDB" id="R7YY86"/>
<protein>
    <submittedName>
        <fullName evidence="1">Uncharacterized protein</fullName>
    </submittedName>
</protein>
<dbReference type="HOGENOM" id="CLU_2108880_0_0_1"/>
<proteinExistence type="predicted"/>
<organism evidence="1 2">
    <name type="scientific">Coniosporium apollinis (strain CBS 100218)</name>
    <name type="common">Rock-inhabiting black yeast</name>
    <dbReference type="NCBI Taxonomy" id="1168221"/>
    <lineage>
        <taxon>Eukaryota</taxon>
        <taxon>Fungi</taxon>
        <taxon>Dikarya</taxon>
        <taxon>Ascomycota</taxon>
        <taxon>Pezizomycotina</taxon>
        <taxon>Dothideomycetes</taxon>
        <taxon>Dothideomycetes incertae sedis</taxon>
        <taxon>Coniosporium</taxon>
    </lineage>
</organism>
<dbReference type="EMBL" id="JH767581">
    <property type="protein sequence ID" value="EON66586.1"/>
    <property type="molecule type" value="Genomic_DNA"/>
</dbReference>
<dbReference type="RefSeq" id="XP_007781903.1">
    <property type="nucleotide sequence ID" value="XM_007783713.1"/>
</dbReference>
<evidence type="ECO:0000313" key="2">
    <source>
        <dbReference type="Proteomes" id="UP000016924"/>
    </source>
</evidence>
<gene>
    <name evidence="1" type="ORF">W97_05832</name>
</gene>
<evidence type="ECO:0000313" key="1">
    <source>
        <dbReference type="EMBL" id="EON66586.1"/>
    </source>
</evidence>
<dbReference type="Proteomes" id="UP000016924">
    <property type="component" value="Unassembled WGS sequence"/>
</dbReference>